<dbReference type="EMBL" id="BAABYW010000001">
    <property type="protein sequence ID" value="GAA6406035.1"/>
    <property type="molecule type" value="Genomic_DNA"/>
</dbReference>
<accession>A0ABQ0B3L5</accession>
<dbReference type="Pfam" id="PF11672">
    <property type="entry name" value="DUF3268"/>
    <property type="match status" value="1"/>
</dbReference>
<reference evidence="1 2" key="1">
    <citation type="submission" date="2024-04" db="EMBL/GenBank/DDBJ databases">
        <title>Defined microbial consortia suppress multidrug-resistant proinflammatory Enterobacteriaceae via ecological control.</title>
        <authorList>
            <person name="Furuichi M."/>
            <person name="Kawaguchi T."/>
            <person name="Pust M."/>
            <person name="Yasuma K."/>
            <person name="Plichta D."/>
            <person name="Hasegawa N."/>
            <person name="Ohya T."/>
            <person name="Bhattarai S."/>
            <person name="Sasajima S."/>
            <person name="Aoto Y."/>
            <person name="Tuganbaev T."/>
            <person name="Yaginuma M."/>
            <person name="Ueda M."/>
            <person name="Okahashi N."/>
            <person name="Amafuji K."/>
            <person name="Kiridooshi Y."/>
            <person name="Sugita K."/>
            <person name="Strazar M."/>
            <person name="Skelly A."/>
            <person name="Suda W."/>
            <person name="Hattori M."/>
            <person name="Nakamoto N."/>
            <person name="Caballero S."/>
            <person name="Norman J."/>
            <person name="Olle B."/>
            <person name="Tanoue T."/>
            <person name="Arita M."/>
            <person name="Bucci V."/>
            <person name="Atarashi K."/>
            <person name="Xavier R."/>
            <person name="Honda K."/>
        </authorList>
    </citation>
    <scope>NUCLEOTIDE SEQUENCE [LARGE SCALE GENOMIC DNA]</scope>
    <source>
        <strain evidence="2">k04-0078-D8-1</strain>
    </source>
</reference>
<dbReference type="InterPro" id="IPR021686">
    <property type="entry name" value="DUF3268"/>
</dbReference>
<gene>
    <name evidence="1" type="ORF">K040078D81_01520</name>
</gene>
<evidence type="ECO:0008006" key="3">
    <source>
        <dbReference type="Google" id="ProtNLM"/>
    </source>
</evidence>
<proteinExistence type="predicted"/>
<dbReference type="RefSeq" id="WP_226826571.1">
    <property type="nucleotide sequence ID" value="NZ_BAABYW010000001.1"/>
</dbReference>
<evidence type="ECO:0000313" key="2">
    <source>
        <dbReference type="Proteomes" id="UP001600943"/>
    </source>
</evidence>
<dbReference type="Proteomes" id="UP001600943">
    <property type="component" value="Unassembled WGS sequence"/>
</dbReference>
<keyword evidence="2" id="KW-1185">Reference proteome</keyword>
<name>A0ABQ0B3L5_9FIRM</name>
<sequence length="137" mass="15690">MKQNKQQLRCGYCGRPAILRPASEIYHDPRKNGYVYACSHYPACDAYVSVFPDSKIPMGTLAGSALRQKRIQAHQTFDQLWLSGIFSRDQAYRWLSYKLGLPLSQTHIALCSNYLCDQLIMESQKVLKNNRQRSCVA</sequence>
<comment type="caution">
    <text evidence="1">The sequence shown here is derived from an EMBL/GenBank/DDBJ whole genome shotgun (WGS) entry which is preliminary data.</text>
</comment>
<protein>
    <recommendedName>
        <fullName evidence="3">DNA topoisomerase type IA zn finger domain-containing protein</fullName>
    </recommendedName>
</protein>
<evidence type="ECO:0000313" key="1">
    <source>
        <dbReference type="EMBL" id="GAA6406035.1"/>
    </source>
</evidence>
<organism evidence="1 2">
    <name type="scientific">Blautia hominis</name>
    <dbReference type="NCBI Taxonomy" id="2025493"/>
    <lineage>
        <taxon>Bacteria</taxon>
        <taxon>Bacillati</taxon>
        <taxon>Bacillota</taxon>
        <taxon>Clostridia</taxon>
        <taxon>Lachnospirales</taxon>
        <taxon>Lachnospiraceae</taxon>
        <taxon>Blautia</taxon>
    </lineage>
</organism>